<evidence type="ECO:0000313" key="2">
    <source>
        <dbReference type="EMBL" id="QPM90116.1"/>
    </source>
</evidence>
<feature type="compositionally biased region" description="Polar residues" evidence="1">
    <location>
        <begin position="1"/>
        <end position="18"/>
    </location>
</feature>
<dbReference type="RefSeq" id="WP_196941910.1">
    <property type="nucleotide sequence ID" value="NZ_CP060436.1"/>
</dbReference>
<proteinExistence type="predicted"/>
<dbReference type="KEGG" id="palw:PSAL_013500"/>
<name>A0A7T1FNQ0_9RHOB</name>
<reference evidence="2 3" key="1">
    <citation type="submission" date="2020-08" db="EMBL/GenBank/DDBJ databases">
        <title>Genome sequence of Rhodobacteraceae bacterium Lw-13e.</title>
        <authorList>
            <person name="Poehlein A."/>
            <person name="Wolter L."/>
            <person name="Daniel R."/>
            <person name="Brinkhoff T."/>
        </authorList>
    </citation>
    <scope>NUCLEOTIDE SEQUENCE [LARGE SCALE GENOMIC DNA]</scope>
    <source>
        <strain evidence="2 3">Lw-13e</strain>
    </source>
</reference>
<feature type="region of interest" description="Disordered" evidence="1">
    <location>
        <begin position="1"/>
        <end position="23"/>
    </location>
</feature>
<evidence type="ECO:0008006" key="4">
    <source>
        <dbReference type="Google" id="ProtNLM"/>
    </source>
</evidence>
<protein>
    <recommendedName>
        <fullName evidence="4">Sialate O-acetylesterase domain-containing protein</fullName>
    </recommendedName>
</protein>
<evidence type="ECO:0000256" key="1">
    <source>
        <dbReference type="SAM" id="MobiDB-lite"/>
    </source>
</evidence>
<dbReference type="AlphaFoldDB" id="A0A7T1FNQ0"/>
<dbReference type="Proteomes" id="UP000283786">
    <property type="component" value="Chromosome"/>
</dbReference>
<dbReference type="EMBL" id="CP060436">
    <property type="protein sequence ID" value="QPM90116.1"/>
    <property type="molecule type" value="Genomic_DNA"/>
</dbReference>
<evidence type="ECO:0000313" key="3">
    <source>
        <dbReference type="Proteomes" id="UP000283786"/>
    </source>
</evidence>
<accession>A0A7T1FNQ0</accession>
<organism evidence="2 3">
    <name type="scientific">Pseudooceanicola algae</name>
    <dbReference type="NCBI Taxonomy" id="1537215"/>
    <lineage>
        <taxon>Bacteria</taxon>
        <taxon>Pseudomonadati</taxon>
        <taxon>Pseudomonadota</taxon>
        <taxon>Alphaproteobacteria</taxon>
        <taxon>Rhodobacterales</taxon>
        <taxon>Paracoccaceae</taxon>
        <taxon>Pseudooceanicola</taxon>
    </lineage>
</organism>
<sequence>MQLTKTPQEVWEGNSSLHQPLPQDATRFGEEQNLAIEAAEQGLVVQAQAVTALDNRVAAAEGEISQLQAISAAGLSPRLPAVTVSTGDIALSGEQAVSGVMTSASRVLVAGQANPAENGPYITAAGAWARATDMDEAGEFANAAIQITGGTYANQVFVCTSAINSVGTDPVSFTAFLDLASLSAAYATAAQGALAETAVQQAEVGTAAAQDADAFSSRATQEEIALKTMRATLGRMTGEGLNLNAVPQLVDINGIVIRSLRLSGGVAVDQTIVEVSLAEMRRTLGYMEGEGAISVREVDQDGYIVSLAPVDPGPTQGDAYVVDGALYVSTGTGGARLLDDSADRTWISAKVFGNSVIGTYLDQNSVPVSVRVALSDGSIWRFGGYRIWTNDGQSNAEGTANDDRSVVFPGPLEFAHRPSMLMTAAKDVWLGIATSGGASVELASDAITGVTDLVDTISAADKHGTISVSAAARAHAAAGHAALGDWVPNILAWSNAEGGEFIASMLDGAPAGEYYAANMTTVLTSIADLSISAVYDWMLMQQGESDPATPTLGVNHNLLRAQTQAKAQAILGQQTPVRMVSTQASSFYNSSAGCRSILDEALADTDGVFFCTGPSYIFPWSDYDFLHNTSVGHAMRGEMEQAAIYRIEQGLGWLPLHMVSASFTGANEVTVTLSEDAESVTGWLVDEAGLANSGIALVGATVSGVAVAGDELIITTSDAASGATAVQAAMVGHGAGPRAQATIPRSTIRAVEQTGTFLTGAPMHKPLCHQEISIG</sequence>
<gene>
    <name evidence="2" type="ORF">PSAL_013500</name>
</gene>
<keyword evidence="3" id="KW-1185">Reference proteome</keyword>